<keyword evidence="5" id="KW-1185">Reference proteome</keyword>
<dbReference type="InterPro" id="IPR050154">
    <property type="entry name" value="UbiB_kinase"/>
</dbReference>
<keyword evidence="2" id="KW-0812">Transmembrane</keyword>
<evidence type="ECO:0000256" key="1">
    <source>
        <dbReference type="ARBA" id="ARBA00009670"/>
    </source>
</evidence>
<dbReference type="Gene3D" id="1.10.510.10">
    <property type="entry name" value="Transferase(Phosphotransferase) domain 1"/>
    <property type="match status" value="1"/>
</dbReference>
<dbReference type="Gene3D" id="3.30.200.20">
    <property type="entry name" value="Phosphorylase Kinase, domain 1"/>
    <property type="match status" value="1"/>
</dbReference>
<comment type="similarity">
    <text evidence="1">Belongs to the protein kinase superfamily. ADCK protein kinase family.</text>
</comment>
<feature type="domain" description="Protein kinase" evidence="3">
    <location>
        <begin position="119"/>
        <end position="445"/>
    </location>
</feature>
<dbReference type="GeneID" id="94367951"/>
<organism evidence="4 5">
    <name type="scientific">Mesonia mobilis</name>
    <dbReference type="NCBI Taxonomy" id="369791"/>
    <lineage>
        <taxon>Bacteria</taxon>
        <taxon>Pseudomonadati</taxon>
        <taxon>Bacteroidota</taxon>
        <taxon>Flavobacteriia</taxon>
        <taxon>Flavobacteriales</taxon>
        <taxon>Flavobacteriaceae</taxon>
        <taxon>Mesonia</taxon>
    </lineage>
</organism>
<comment type="caution">
    <text evidence="4">The sequence shown here is derived from an EMBL/GenBank/DDBJ whole genome shotgun (WGS) entry which is preliminary data.</text>
</comment>
<dbReference type="PROSITE" id="PS50011">
    <property type="entry name" value="PROTEIN_KINASE_DOM"/>
    <property type="match status" value="1"/>
</dbReference>
<evidence type="ECO:0000313" key="5">
    <source>
        <dbReference type="Proteomes" id="UP000615593"/>
    </source>
</evidence>
<dbReference type="SUPFAM" id="SSF56112">
    <property type="entry name" value="Protein kinase-like (PK-like)"/>
    <property type="match status" value="1"/>
</dbReference>
<accession>A0ABQ3BK24</accession>
<evidence type="ECO:0000259" key="3">
    <source>
        <dbReference type="PROSITE" id="PS50011"/>
    </source>
</evidence>
<dbReference type="RefSeq" id="WP_027885926.1">
    <property type="nucleotide sequence ID" value="NZ_BMWY01000001.1"/>
</dbReference>
<gene>
    <name evidence="4" type="ORF">GCM10008088_03080</name>
</gene>
<keyword evidence="2" id="KW-0472">Membrane</keyword>
<proteinExistence type="inferred from homology"/>
<reference evidence="5" key="1">
    <citation type="journal article" date="2019" name="Int. J. Syst. Evol. Microbiol.">
        <title>The Global Catalogue of Microorganisms (GCM) 10K type strain sequencing project: providing services to taxonomists for standard genome sequencing and annotation.</title>
        <authorList>
            <consortium name="The Broad Institute Genomics Platform"/>
            <consortium name="The Broad Institute Genome Sequencing Center for Infectious Disease"/>
            <person name="Wu L."/>
            <person name="Ma J."/>
        </authorList>
    </citation>
    <scope>NUCLEOTIDE SEQUENCE [LARGE SCALE GENOMIC DNA]</scope>
    <source>
        <strain evidence="5">KCTC 12708</strain>
    </source>
</reference>
<dbReference type="EMBL" id="BMWY01000001">
    <property type="protein sequence ID" value="GGZ45228.1"/>
    <property type="molecule type" value="Genomic_DNA"/>
</dbReference>
<feature type="transmembrane region" description="Helical" evidence="2">
    <location>
        <begin position="493"/>
        <end position="512"/>
    </location>
</feature>
<sequence>MTNLSSKLQRYQKFFSFMLKYWNSELLRYTSSQAMEETQSEESYDFDHSPEELAEDLKQMGPTYIKLGQLLSTRPDLLPEAYLNELACLQDDAPTIPYEKIHEIVEAELGTRISKAFDEFEEKPLASASIGQVHLAKLRSGKKVVVKIQRPNIQEDFLKDLDTLTEIAAFAVKHSKTAQQYAFNDVLEELRYILLQELDYQKEAANLSKLHRNLQHFKNIKVPKPIADYSTQKVLTMEYIEGVKVTSISPFKKIEENYTPLVEELVKAYLQQILEDGFVHADPHPGNIHLTNDCALALLDAGMTARFSAHLRESILQLLMAVSKTDGDKTAELLQEISEIDEDADLEHFKHILNRLLFESENSKAKDLKTGRLLIQINQVAAQNGIHIPVEINILGKILMNMDQIIAELDPEYELQPAIRHHLKKLMQKKMWEELKPENFFHVLIDLKKLIEQAPSRLNKVSGLLANNDLKLNLEVLDEKQLTQGLQKVANRITLGLILASLIIGAAMLMQVPTSFMIFGYPGLAIILFLLAALGGIILMFNIIFKDR</sequence>
<feature type="transmembrane region" description="Helical" evidence="2">
    <location>
        <begin position="518"/>
        <end position="545"/>
    </location>
</feature>
<dbReference type="InterPro" id="IPR011009">
    <property type="entry name" value="Kinase-like_dom_sf"/>
</dbReference>
<name>A0ABQ3BK24_9FLAO</name>
<dbReference type="Proteomes" id="UP000615593">
    <property type="component" value="Unassembled WGS sequence"/>
</dbReference>
<dbReference type="InterPro" id="IPR004147">
    <property type="entry name" value="ABC1_dom"/>
</dbReference>
<dbReference type="PANTHER" id="PTHR10566:SF113">
    <property type="entry name" value="PROTEIN ACTIVITY OF BC1 COMPLEX KINASE 7, CHLOROPLASTIC"/>
    <property type="match status" value="1"/>
</dbReference>
<evidence type="ECO:0000313" key="4">
    <source>
        <dbReference type="EMBL" id="GGZ45228.1"/>
    </source>
</evidence>
<dbReference type="PANTHER" id="PTHR10566">
    <property type="entry name" value="CHAPERONE-ACTIVITY OF BC1 COMPLEX CABC1 -RELATED"/>
    <property type="match status" value="1"/>
</dbReference>
<dbReference type="InterPro" id="IPR000719">
    <property type="entry name" value="Prot_kinase_dom"/>
</dbReference>
<dbReference type="Pfam" id="PF03109">
    <property type="entry name" value="ABC1"/>
    <property type="match status" value="1"/>
</dbReference>
<evidence type="ECO:0000256" key="2">
    <source>
        <dbReference type="SAM" id="Phobius"/>
    </source>
</evidence>
<dbReference type="CDD" id="cd05121">
    <property type="entry name" value="ABC1_ADCK3-like"/>
    <property type="match status" value="1"/>
</dbReference>
<keyword evidence="2" id="KW-1133">Transmembrane helix</keyword>
<protein>
    <submittedName>
        <fullName evidence="4">ABC transporter substrate-binding protein</fullName>
    </submittedName>
</protein>